<protein>
    <recommendedName>
        <fullName evidence="6">Xylanolytic transcriptional activator regulatory domain-containing protein</fullName>
    </recommendedName>
</protein>
<gene>
    <name evidence="7" type="ORF">LTR09_003481</name>
</gene>
<dbReference type="InterPro" id="IPR051127">
    <property type="entry name" value="Fungal_SecMet_Regulators"/>
</dbReference>
<reference evidence="7" key="1">
    <citation type="submission" date="2023-04" db="EMBL/GenBank/DDBJ databases">
        <title>Black Yeasts Isolated from many extreme environments.</title>
        <authorList>
            <person name="Coleine C."/>
            <person name="Stajich J.E."/>
            <person name="Selbmann L."/>
        </authorList>
    </citation>
    <scope>NUCLEOTIDE SEQUENCE</scope>
    <source>
        <strain evidence="7">CCFEE 5312</strain>
    </source>
</reference>
<dbReference type="EMBL" id="JAWDJX010000008">
    <property type="protein sequence ID" value="KAK3055561.1"/>
    <property type="molecule type" value="Genomic_DNA"/>
</dbReference>
<evidence type="ECO:0000256" key="1">
    <source>
        <dbReference type="ARBA" id="ARBA00023015"/>
    </source>
</evidence>
<evidence type="ECO:0000256" key="2">
    <source>
        <dbReference type="ARBA" id="ARBA00023125"/>
    </source>
</evidence>
<feature type="region of interest" description="Disordered" evidence="5">
    <location>
        <begin position="91"/>
        <end position="112"/>
    </location>
</feature>
<keyword evidence="3" id="KW-0804">Transcription</keyword>
<dbReference type="InterPro" id="IPR007219">
    <property type="entry name" value="XnlR_reg_dom"/>
</dbReference>
<dbReference type="GO" id="GO:0008270">
    <property type="term" value="F:zinc ion binding"/>
    <property type="evidence" value="ECO:0007669"/>
    <property type="project" value="InterPro"/>
</dbReference>
<dbReference type="GO" id="GO:0000978">
    <property type="term" value="F:RNA polymerase II cis-regulatory region sequence-specific DNA binding"/>
    <property type="evidence" value="ECO:0007669"/>
    <property type="project" value="TreeGrafter"/>
</dbReference>
<proteinExistence type="predicted"/>
<feature type="compositionally biased region" description="Basic and acidic residues" evidence="5">
    <location>
        <begin position="20"/>
        <end position="30"/>
    </location>
</feature>
<dbReference type="CDD" id="cd12148">
    <property type="entry name" value="fungal_TF_MHR"/>
    <property type="match status" value="1"/>
</dbReference>
<evidence type="ECO:0000313" key="7">
    <source>
        <dbReference type="EMBL" id="KAK3055561.1"/>
    </source>
</evidence>
<dbReference type="AlphaFoldDB" id="A0AAJ0DJZ1"/>
<evidence type="ECO:0000313" key="8">
    <source>
        <dbReference type="Proteomes" id="UP001271007"/>
    </source>
</evidence>
<keyword evidence="1" id="KW-0805">Transcription regulation</keyword>
<dbReference type="Pfam" id="PF04082">
    <property type="entry name" value="Fungal_trans"/>
    <property type="match status" value="1"/>
</dbReference>
<evidence type="ECO:0000259" key="6">
    <source>
        <dbReference type="Pfam" id="PF04082"/>
    </source>
</evidence>
<evidence type="ECO:0000256" key="4">
    <source>
        <dbReference type="ARBA" id="ARBA00023242"/>
    </source>
</evidence>
<dbReference type="Proteomes" id="UP001271007">
    <property type="component" value="Unassembled WGS sequence"/>
</dbReference>
<dbReference type="GO" id="GO:0000981">
    <property type="term" value="F:DNA-binding transcription factor activity, RNA polymerase II-specific"/>
    <property type="evidence" value="ECO:0007669"/>
    <property type="project" value="TreeGrafter"/>
</dbReference>
<accession>A0AAJ0DJZ1</accession>
<keyword evidence="4" id="KW-0539">Nucleus</keyword>
<feature type="region of interest" description="Disordered" evidence="5">
    <location>
        <begin position="1"/>
        <end position="57"/>
    </location>
</feature>
<dbReference type="GO" id="GO:0000435">
    <property type="term" value="P:positive regulation of transcription from RNA polymerase II promoter by galactose"/>
    <property type="evidence" value="ECO:0007669"/>
    <property type="project" value="TreeGrafter"/>
</dbReference>
<feature type="domain" description="Xylanolytic transcriptional activator regulatory" evidence="6">
    <location>
        <begin position="130"/>
        <end position="285"/>
    </location>
</feature>
<sequence>MSGRSGPSEISRPEVSGPVHHSDVDIRHSADPTLSAGQARTDDHPGTQDGDDIDGLATLPSYGYGDNAYGPSSAIRFTRGVMSLLGDRAELHPQGLDTGKGSKTARDHPREAGDSVLPLRRSADEFLRCYLGFSYPLFPVLDRASFSRQYEALWMPADHDTVSEDRIFLATLNMVFALGCRFSVTIAPDQQDAIAEQFLQRSRNTYSYDLMDRVTLSHVQLLLLTAVYLQSSHSASACWNTVGLAVRVAQSISLHTPSDYDDKRSRVELQLRRKVWHSCVSLERYAL</sequence>
<evidence type="ECO:0000256" key="5">
    <source>
        <dbReference type="SAM" id="MobiDB-lite"/>
    </source>
</evidence>
<keyword evidence="8" id="KW-1185">Reference proteome</keyword>
<dbReference type="GO" id="GO:0005634">
    <property type="term" value="C:nucleus"/>
    <property type="evidence" value="ECO:0007669"/>
    <property type="project" value="TreeGrafter"/>
</dbReference>
<evidence type="ECO:0000256" key="3">
    <source>
        <dbReference type="ARBA" id="ARBA00023163"/>
    </source>
</evidence>
<organism evidence="7 8">
    <name type="scientific">Extremus antarcticus</name>
    <dbReference type="NCBI Taxonomy" id="702011"/>
    <lineage>
        <taxon>Eukaryota</taxon>
        <taxon>Fungi</taxon>
        <taxon>Dikarya</taxon>
        <taxon>Ascomycota</taxon>
        <taxon>Pezizomycotina</taxon>
        <taxon>Dothideomycetes</taxon>
        <taxon>Dothideomycetidae</taxon>
        <taxon>Mycosphaerellales</taxon>
        <taxon>Extremaceae</taxon>
        <taxon>Extremus</taxon>
    </lineage>
</organism>
<name>A0AAJ0DJZ1_9PEZI</name>
<dbReference type="PANTHER" id="PTHR47424:SF3">
    <property type="entry name" value="REGULATORY PROTEIN GAL4"/>
    <property type="match status" value="1"/>
</dbReference>
<comment type="caution">
    <text evidence="7">The sequence shown here is derived from an EMBL/GenBank/DDBJ whole genome shotgun (WGS) entry which is preliminary data.</text>
</comment>
<dbReference type="PANTHER" id="PTHR47424">
    <property type="entry name" value="REGULATORY PROTEIN GAL4"/>
    <property type="match status" value="1"/>
</dbReference>
<keyword evidence="2" id="KW-0238">DNA-binding</keyword>
<dbReference type="GO" id="GO:0006351">
    <property type="term" value="P:DNA-templated transcription"/>
    <property type="evidence" value="ECO:0007669"/>
    <property type="project" value="InterPro"/>
</dbReference>